<organism evidence="1 2">
    <name type="scientific">Elysia crispata</name>
    <name type="common">lettuce slug</name>
    <dbReference type="NCBI Taxonomy" id="231223"/>
    <lineage>
        <taxon>Eukaryota</taxon>
        <taxon>Metazoa</taxon>
        <taxon>Spiralia</taxon>
        <taxon>Lophotrochozoa</taxon>
        <taxon>Mollusca</taxon>
        <taxon>Gastropoda</taxon>
        <taxon>Heterobranchia</taxon>
        <taxon>Euthyneura</taxon>
        <taxon>Panpulmonata</taxon>
        <taxon>Sacoglossa</taxon>
        <taxon>Placobranchoidea</taxon>
        <taxon>Plakobranchidae</taxon>
        <taxon>Elysia</taxon>
    </lineage>
</organism>
<dbReference type="EMBL" id="JAWDGP010007329">
    <property type="protein sequence ID" value="KAK3725639.1"/>
    <property type="molecule type" value="Genomic_DNA"/>
</dbReference>
<evidence type="ECO:0000313" key="1">
    <source>
        <dbReference type="EMBL" id="KAK3725639.1"/>
    </source>
</evidence>
<dbReference type="AlphaFoldDB" id="A0AAE0XYU6"/>
<comment type="caution">
    <text evidence="1">The sequence shown here is derived from an EMBL/GenBank/DDBJ whole genome shotgun (WGS) entry which is preliminary data.</text>
</comment>
<dbReference type="Proteomes" id="UP001283361">
    <property type="component" value="Unassembled WGS sequence"/>
</dbReference>
<evidence type="ECO:0000313" key="2">
    <source>
        <dbReference type="Proteomes" id="UP001283361"/>
    </source>
</evidence>
<reference evidence="1" key="1">
    <citation type="journal article" date="2023" name="G3 (Bethesda)">
        <title>A reference genome for the long-term kleptoplast-retaining sea slug Elysia crispata morphotype clarki.</title>
        <authorList>
            <person name="Eastman K.E."/>
            <person name="Pendleton A.L."/>
            <person name="Shaikh M.A."/>
            <person name="Suttiyut T."/>
            <person name="Ogas R."/>
            <person name="Tomko P."/>
            <person name="Gavelis G."/>
            <person name="Widhalm J.R."/>
            <person name="Wisecaver J.H."/>
        </authorList>
    </citation>
    <scope>NUCLEOTIDE SEQUENCE</scope>
    <source>
        <strain evidence="1">ECLA1</strain>
    </source>
</reference>
<gene>
    <name evidence="1" type="ORF">RRG08_043056</name>
</gene>
<protein>
    <submittedName>
        <fullName evidence="1">Uncharacterized protein</fullName>
    </submittedName>
</protein>
<sequence>MSNRLSRSVGQDVTTLTRITYSVVRVIVHTSVVREARLVVVKMTDSGIRSTREWSFINSPKLVLDRKVDWTIRTMQLGLEGEKRRERRE</sequence>
<name>A0AAE0XYU6_9GAST</name>
<proteinExistence type="predicted"/>
<keyword evidence="2" id="KW-1185">Reference proteome</keyword>
<accession>A0AAE0XYU6</accession>